<dbReference type="InterPro" id="IPR036291">
    <property type="entry name" value="NAD(P)-bd_dom_sf"/>
</dbReference>
<gene>
    <name evidence="4" type="ORF">M406DRAFT_339467</name>
</gene>
<dbReference type="PANTHER" id="PTHR43639">
    <property type="entry name" value="OXIDOREDUCTASE, SHORT-CHAIN DEHYDROGENASE/REDUCTASE FAMILY (AFU_ORTHOLOGUE AFUA_5G02870)"/>
    <property type="match status" value="1"/>
</dbReference>
<organism evidence="4 5">
    <name type="scientific">Cryphonectria parasitica (strain ATCC 38755 / EP155)</name>
    <dbReference type="NCBI Taxonomy" id="660469"/>
    <lineage>
        <taxon>Eukaryota</taxon>
        <taxon>Fungi</taxon>
        <taxon>Dikarya</taxon>
        <taxon>Ascomycota</taxon>
        <taxon>Pezizomycotina</taxon>
        <taxon>Sordariomycetes</taxon>
        <taxon>Sordariomycetidae</taxon>
        <taxon>Diaporthales</taxon>
        <taxon>Cryphonectriaceae</taxon>
        <taxon>Cryphonectria-Endothia species complex</taxon>
        <taxon>Cryphonectria</taxon>
    </lineage>
</organism>
<dbReference type="GeneID" id="63838578"/>
<keyword evidence="5" id="KW-1185">Reference proteome</keyword>
<dbReference type="SUPFAM" id="SSF51735">
    <property type="entry name" value="NAD(P)-binding Rossmann-fold domains"/>
    <property type="match status" value="1"/>
</dbReference>
<dbReference type="InterPro" id="IPR002347">
    <property type="entry name" value="SDR_fam"/>
</dbReference>
<evidence type="ECO:0000313" key="4">
    <source>
        <dbReference type="EMBL" id="KAF3766205.1"/>
    </source>
</evidence>
<dbReference type="PANTHER" id="PTHR43639:SF1">
    <property type="entry name" value="SHORT-CHAIN DEHYDROGENASE_REDUCTASE FAMILY PROTEIN"/>
    <property type="match status" value="1"/>
</dbReference>
<keyword evidence="3" id="KW-0560">Oxidoreductase</keyword>
<dbReference type="EMBL" id="MU032347">
    <property type="protein sequence ID" value="KAF3766205.1"/>
    <property type="molecule type" value="Genomic_DNA"/>
</dbReference>
<accession>A0A9P5CQL9</accession>
<dbReference type="AlphaFoldDB" id="A0A9P5CQL9"/>
<evidence type="ECO:0000256" key="1">
    <source>
        <dbReference type="ARBA" id="ARBA00006484"/>
    </source>
</evidence>
<comment type="caution">
    <text evidence="4">The sequence shown here is derived from an EMBL/GenBank/DDBJ whole genome shotgun (WGS) entry which is preliminary data.</text>
</comment>
<keyword evidence="2" id="KW-0521">NADP</keyword>
<dbReference type="Proteomes" id="UP000803844">
    <property type="component" value="Unassembled WGS sequence"/>
</dbReference>
<dbReference type="PROSITE" id="PS00061">
    <property type="entry name" value="ADH_SHORT"/>
    <property type="match status" value="1"/>
</dbReference>
<evidence type="ECO:0000256" key="2">
    <source>
        <dbReference type="ARBA" id="ARBA00022857"/>
    </source>
</evidence>
<dbReference type="OrthoDB" id="47007at2759"/>
<sequence>MPQNRIVTGSSRGIGAAIALKLASHGADVVINYVASAQSAEAVAARARDEHGVRAVCVQADVSNRDDIARLFGAAKKELGRVDIVMSNSGIEHFGDIETVTGEEIDKVFAVNVKAQFFVAQEAYKVMENGGRLILISSISAAMGFPRHAIYSASKAAITGMIKCLAWDFGSKQITVNAIAPGGIKSDMYAQAAADYFPNGKDMTIDEIDAKVSAWSPLGRPGMPDDIAGVVALVASPESQWLTGQTFHVGGGAHMATS</sequence>
<dbReference type="FunFam" id="3.40.50.720:FF:000084">
    <property type="entry name" value="Short-chain dehydrogenase reductase"/>
    <property type="match status" value="1"/>
</dbReference>
<protein>
    <submittedName>
        <fullName evidence="4">NAD(P)-binding protein</fullName>
    </submittedName>
</protein>
<dbReference type="PRINTS" id="PR00081">
    <property type="entry name" value="GDHRDH"/>
</dbReference>
<dbReference type="GO" id="GO:0016491">
    <property type="term" value="F:oxidoreductase activity"/>
    <property type="evidence" value="ECO:0007669"/>
    <property type="project" value="UniProtKB-KW"/>
</dbReference>
<dbReference type="Gene3D" id="3.40.50.720">
    <property type="entry name" value="NAD(P)-binding Rossmann-like Domain"/>
    <property type="match status" value="1"/>
</dbReference>
<dbReference type="PRINTS" id="PR00080">
    <property type="entry name" value="SDRFAMILY"/>
</dbReference>
<dbReference type="RefSeq" id="XP_040777166.1">
    <property type="nucleotide sequence ID" value="XM_040921449.1"/>
</dbReference>
<proteinExistence type="inferred from homology"/>
<reference evidence="4" key="1">
    <citation type="journal article" date="2020" name="Phytopathology">
        <title>Genome sequence of the chestnut blight fungus Cryphonectria parasitica EP155: A fundamental resource for an archetypical invasive plant pathogen.</title>
        <authorList>
            <person name="Crouch J.A."/>
            <person name="Dawe A."/>
            <person name="Aerts A."/>
            <person name="Barry K."/>
            <person name="Churchill A.C.L."/>
            <person name="Grimwood J."/>
            <person name="Hillman B."/>
            <person name="Milgroom M.G."/>
            <person name="Pangilinan J."/>
            <person name="Smith M."/>
            <person name="Salamov A."/>
            <person name="Schmutz J."/>
            <person name="Yadav J."/>
            <person name="Grigoriev I.V."/>
            <person name="Nuss D."/>
        </authorList>
    </citation>
    <scope>NUCLEOTIDE SEQUENCE</scope>
    <source>
        <strain evidence="4">EP155</strain>
    </source>
</reference>
<evidence type="ECO:0000256" key="3">
    <source>
        <dbReference type="ARBA" id="ARBA00023002"/>
    </source>
</evidence>
<evidence type="ECO:0000313" key="5">
    <source>
        <dbReference type="Proteomes" id="UP000803844"/>
    </source>
</evidence>
<dbReference type="InterPro" id="IPR020904">
    <property type="entry name" value="Sc_DH/Rdtase_CS"/>
</dbReference>
<comment type="similarity">
    <text evidence="1">Belongs to the short-chain dehydrogenases/reductases (SDR) family.</text>
</comment>
<dbReference type="Pfam" id="PF13561">
    <property type="entry name" value="adh_short_C2"/>
    <property type="match status" value="1"/>
</dbReference>
<name>A0A9P5CQL9_CRYP1</name>